<dbReference type="Gene3D" id="1.20.120.1220">
    <property type="match status" value="1"/>
</dbReference>
<keyword evidence="1" id="KW-0472">Membrane</keyword>
<keyword evidence="1" id="KW-0812">Transmembrane</keyword>
<sequence>MLALPTTAALLFLIPAIPISIWVAFRDVSTMKIPNKAVLALFAAYAVLGLVALPLDVYLWNYLHLVVMLVIGILLNMTGWLGAGDAKFMAAVAPMVAAGDISAMMLMLSACMIIGIILHRLLRLTPLRARYPHWESWTSGNRFPMGLPLAMALTLYLGLAAFGG</sequence>
<evidence type="ECO:0000256" key="1">
    <source>
        <dbReference type="SAM" id="Phobius"/>
    </source>
</evidence>
<dbReference type="InterPro" id="IPR000045">
    <property type="entry name" value="Prepilin_IV_endopep_pep"/>
</dbReference>
<evidence type="ECO:0000313" key="3">
    <source>
        <dbReference type="EMBL" id="MCB5200108.1"/>
    </source>
</evidence>
<dbReference type="Proteomes" id="UP001138961">
    <property type="component" value="Unassembled WGS sequence"/>
</dbReference>
<dbReference type="EC" id="3.4.23.43" evidence="3"/>
<protein>
    <submittedName>
        <fullName evidence="3">Prepilin peptidase</fullName>
        <ecNumber evidence="3">3.4.23.43</ecNumber>
    </submittedName>
</protein>
<proteinExistence type="predicted"/>
<feature type="transmembrane region" description="Helical" evidence="1">
    <location>
        <begin position="61"/>
        <end position="83"/>
    </location>
</feature>
<evidence type="ECO:0000313" key="4">
    <source>
        <dbReference type="Proteomes" id="UP001138961"/>
    </source>
</evidence>
<keyword evidence="4" id="KW-1185">Reference proteome</keyword>
<comment type="caution">
    <text evidence="3">The sequence shown here is derived from an EMBL/GenBank/DDBJ whole genome shotgun (WGS) entry which is preliminary data.</text>
</comment>
<feature type="transmembrane region" description="Helical" evidence="1">
    <location>
        <begin position="6"/>
        <end position="25"/>
    </location>
</feature>
<reference evidence="3" key="1">
    <citation type="submission" date="2021-10" db="EMBL/GenBank/DDBJ databases">
        <title>Loktanella gaetbuli sp. nov., isolated from a tidal flat.</title>
        <authorList>
            <person name="Park S."/>
            <person name="Yoon J.-H."/>
        </authorList>
    </citation>
    <scope>NUCLEOTIDE SEQUENCE</scope>
    <source>
        <strain evidence="3">TSTF-M6</strain>
    </source>
</reference>
<feature type="transmembrane region" description="Helical" evidence="1">
    <location>
        <begin position="37"/>
        <end position="55"/>
    </location>
</feature>
<organism evidence="3 4">
    <name type="scientific">Loktanella gaetbuli</name>
    <dbReference type="NCBI Taxonomy" id="2881335"/>
    <lineage>
        <taxon>Bacteria</taxon>
        <taxon>Pseudomonadati</taxon>
        <taxon>Pseudomonadota</taxon>
        <taxon>Alphaproteobacteria</taxon>
        <taxon>Rhodobacterales</taxon>
        <taxon>Roseobacteraceae</taxon>
        <taxon>Loktanella</taxon>
    </lineage>
</organism>
<dbReference type="RefSeq" id="WP_226748715.1">
    <property type="nucleotide sequence ID" value="NZ_JAJATZ010000006.1"/>
</dbReference>
<name>A0ABS8BWJ1_9RHOB</name>
<dbReference type="Pfam" id="PF01478">
    <property type="entry name" value="Peptidase_A24"/>
    <property type="match status" value="1"/>
</dbReference>
<evidence type="ECO:0000259" key="2">
    <source>
        <dbReference type="Pfam" id="PF01478"/>
    </source>
</evidence>
<dbReference type="GO" id="GO:0004190">
    <property type="term" value="F:aspartic-type endopeptidase activity"/>
    <property type="evidence" value="ECO:0007669"/>
    <property type="project" value="UniProtKB-EC"/>
</dbReference>
<feature type="transmembrane region" description="Helical" evidence="1">
    <location>
        <begin position="142"/>
        <end position="162"/>
    </location>
</feature>
<accession>A0ABS8BWJ1</accession>
<dbReference type="EMBL" id="JAJATZ010000006">
    <property type="protein sequence ID" value="MCB5200108.1"/>
    <property type="molecule type" value="Genomic_DNA"/>
</dbReference>
<keyword evidence="1" id="KW-1133">Transmembrane helix</keyword>
<feature type="transmembrane region" description="Helical" evidence="1">
    <location>
        <begin position="95"/>
        <end position="122"/>
    </location>
</feature>
<gene>
    <name evidence="3" type="ORF">LGQ03_12735</name>
</gene>
<feature type="domain" description="Prepilin type IV endopeptidase peptidase" evidence="2">
    <location>
        <begin position="18"/>
        <end position="117"/>
    </location>
</feature>
<keyword evidence="3" id="KW-0378">Hydrolase</keyword>